<dbReference type="Gene3D" id="3.50.50.60">
    <property type="entry name" value="FAD/NAD(P)-binding domain"/>
    <property type="match status" value="1"/>
</dbReference>
<proteinExistence type="predicted"/>
<dbReference type="Proteomes" id="UP000248741">
    <property type="component" value="Chromosome 1"/>
</dbReference>
<dbReference type="InterPro" id="IPR036188">
    <property type="entry name" value="FAD/NAD-bd_sf"/>
</dbReference>
<dbReference type="Pfam" id="PF01266">
    <property type="entry name" value="DAO"/>
    <property type="match status" value="1"/>
</dbReference>
<dbReference type="SUPFAM" id="SSF54373">
    <property type="entry name" value="FAD-linked reductases, C-terminal domain"/>
    <property type="match status" value="1"/>
</dbReference>
<dbReference type="SUPFAM" id="SSF51905">
    <property type="entry name" value="FAD/NAD(P)-binding domain"/>
    <property type="match status" value="1"/>
</dbReference>
<comment type="catalytic activity">
    <reaction evidence="4">
        <text>glycine + O2 + H2O = glyoxylate + H2O2 + NH4(+)</text>
        <dbReference type="Rhea" id="RHEA:11532"/>
        <dbReference type="ChEBI" id="CHEBI:15377"/>
        <dbReference type="ChEBI" id="CHEBI:15379"/>
        <dbReference type="ChEBI" id="CHEBI:16240"/>
        <dbReference type="ChEBI" id="CHEBI:28938"/>
        <dbReference type="ChEBI" id="CHEBI:36655"/>
        <dbReference type="ChEBI" id="CHEBI:57305"/>
        <dbReference type="EC" id="1.4.3.19"/>
    </reaction>
</comment>
<evidence type="ECO:0000256" key="4">
    <source>
        <dbReference type="ARBA" id="ARBA00049872"/>
    </source>
</evidence>
<dbReference type="EMBL" id="LS483400">
    <property type="protein sequence ID" value="SQG50286.1"/>
    <property type="molecule type" value="Genomic_DNA"/>
</dbReference>
<gene>
    <name evidence="7" type="primary">thiO</name>
    <name evidence="7" type="ORF">NCTC7908_00467</name>
</gene>
<keyword evidence="2" id="KW-0784">Thiamine biosynthesis</keyword>
<dbReference type="GO" id="GO:0043799">
    <property type="term" value="F:glycine oxidase activity"/>
    <property type="evidence" value="ECO:0007669"/>
    <property type="project" value="UniProtKB-EC"/>
</dbReference>
<protein>
    <recommendedName>
        <fullName evidence="5">glycine oxidase</fullName>
        <ecNumber evidence="5">1.4.3.19</ecNumber>
    </recommendedName>
</protein>
<dbReference type="InterPro" id="IPR012727">
    <property type="entry name" value="Gly_oxidase_ThiO"/>
</dbReference>
<evidence type="ECO:0000256" key="2">
    <source>
        <dbReference type="ARBA" id="ARBA00022977"/>
    </source>
</evidence>
<sequence length="392" mass="42373">MGKGQLMRIVILGAGILGLATAVELASHQAKQQLDINVVDPAPMSGATYHAGGMLAPTAEMIYQQDSLFPLMQTSAQWYPELIKTVTEHTSLPLGYREDGTLVVAADRADAQHLRNVMHYQHAYGMNVEQLPLSKARQIEPALHPHLAGVVSIPGDHQIAPRVFAAALYDAAINLGVTFHPLTATHLRISEPAKDGAPVHVHTTGSTFPADQVVVANGLGASTLSGWHPCATQESSPLKLRPVYGDIVRLRVPTYLRPFMRKVIRGFVEGRPIYIIPRDDGTIALGATTREDSRPAPHLGGVYDLLRDAIRIAPGLEDCDFLEATAGARPGTPDDLPYLGRVNDHVVMSTGYFRHGILLAALGARVSRELVLGQPLSADIRECCPLRHLVNV</sequence>
<evidence type="ECO:0000259" key="6">
    <source>
        <dbReference type="Pfam" id="PF01266"/>
    </source>
</evidence>
<dbReference type="InterPro" id="IPR006076">
    <property type="entry name" value="FAD-dep_OxRdtase"/>
</dbReference>
<dbReference type="Gene3D" id="3.30.9.10">
    <property type="entry name" value="D-Amino Acid Oxidase, subunit A, domain 2"/>
    <property type="match status" value="1"/>
</dbReference>
<name>A0ABD7MRE7_CORUL</name>
<reference evidence="7 8" key="1">
    <citation type="submission" date="2018-06" db="EMBL/GenBank/DDBJ databases">
        <authorList>
            <consortium name="Pathogen Informatics"/>
            <person name="Doyle S."/>
        </authorList>
    </citation>
    <scope>NUCLEOTIDE SEQUENCE [LARGE SCALE GENOMIC DNA]</scope>
    <source>
        <strain evidence="7 8">NCTC7908</strain>
    </source>
</reference>
<evidence type="ECO:0000256" key="1">
    <source>
        <dbReference type="ARBA" id="ARBA00004948"/>
    </source>
</evidence>
<evidence type="ECO:0000256" key="3">
    <source>
        <dbReference type="ARBA" id="ARBA00023002"/>
    </source>
</evidence>
<dbReference type="GO" id="GO:0009228">
    <property type="term" value="P:thiamine biosynthetic process"/>
    <property type="evidence" value="ECO:0007669"/>
    <property type="project" value="UniProtKB-KW"/>
</dbReference>
<dbReference type="PANTHER" id="PTHR13847:SF289">
    <property type="entry name" value="GLYCINE OXIDASE"/>
    <property type="match status" value="1"/>
</dbReference>
<keyword evidence="3 7" id="KW-0560">Oxidoreductase</keyword>
<accession>A0ABD7MRE7</accession>
<dbReference type="AlphaFoldDB" id="A0ABD7MRE7"/>
<evidence type="ECO:0000313" key="8">
    <source>
        <dbReference type="Proteomes" id="UP000248741"/>
    </source>
</evidence>
<dbReference type="RefSeq" id="WP_095075534.1">
    <property type="nucleotide sequence ID" value="NZ_CP068134.1"/>
</dbReference>
<dbReference type="NCBIfam" id="TIGR02352">
    <property type="entry name" value="thiamin_ThiO"/>
    <property type="match status" value="1"/>
</dbReference>
<dbReference type="PANTHER" id="PTHR13847">
    <property type="entry name" value="SARCOSINE DEHYDROGENASE-RELATED"/>
    <property type="match status" value="1"/>
</dbReference>
<feature type="domain" description="FAD dependent oxidoreductase" evidence="6">
    <location>
        <begin position="8"/>
        <end position="366"/>
    </location>
</feature>
<evidence type="ECO:0000256" key="5">
    <source>
        <dbReference type="ARBA" id="ARBA00050018"/>
    </source>
</evidence>
<comment type="pathway">
    <text evidence="1">Cofactor biosynthesis; thiamine diphosphate biosynthesis.</text>
</comment>
<organism evidence="7 8">
    <name type="scientific">Corynebacterium ulcerans</name>
    <dbReference type="NCBI Taxonomy" id="65058"/>
    <lineage>
        <taxon>Bacteria</taxon>
        <taxon>Bacillati</taxon>
        <taxon>Actinomycetota</taxon>
        <taxon>Actinomycetes</taxon>
        <taxon>Mycobacteriales</taxon>
        <taxon>Corynebacteriaceae</taxon>
        <taxon>Corynebacterium</taxon>
    </lineage>
</organism>
<evidence type="ECO:0000313" key="7">
    <source>
        <dbReference type="EMBL" id="SQG50286.1"/>
    </source>
</evidence>
<dbReference type="EC" id="1.4.3.19" evidence="5"/>